<organism evidence="21 22">
    <name type="scientific">Arxiozyma heterogenica</name>
    <dbReference type="NCBI Taxonomy" id="278026"/>
    <lineage>
        <taxon>Eukaryota</taxon>
        <taxon>Fungi</taxon>
        <taxon>Dikarya</taxon>
        <taxon>Ascomycota</taxon>
        <taxon>Saccharomycotina</taxon>
        <taxon>Saccharomycetes</taxon>
        <taxon>Saccharomycetales</taxon>
        <taxon>Saccharomycetaceae</taxon>
        <taxon>Arxiozyma</taxon>
    </lineage>
</organism>
<evidence type="ECO:0000256" key="6">
    <source>
        <dbReference type="ARBA" id="ARBA00022692"/>
    </source>
</evidence>
<dbReference type="EMBL" id="JAWIZZ010000041">
    <property type="protein sequence ID" value="KAK5780342.1"/>
    <property type="molecule type" value="Genomic_DNA"/>
</dbReference>
<feature type="domain" description="CHCH" evidence="20">
    <location>
        <begin position="124"/>
        <end position="160"/>
    </location>
</feature>
<gene>
    <name evidence="21" type="ORF">RI543_002098</name>
</gene>
<evidence type="ECO:0000256" key="10">
    <source>
        <dbReference type="ARBA" id="ARBA00022968"/>
    </source>
</evidence>
<dbReference type="GO" id="GO:0015035">
    <property type="term" value="F:protein-disulfide reductase activity"/>
    <property type="evidence" value="ECO:0007669"/>
    <property type="project" value="InterPro"/>
</dbReference>
<evidence type="ECO:0000256" key="2">
    <source>
        <dbReference type="ARBA" id="ARBA00001973"/>
    </source>
</evidence>
<evidence type="ECO:0000256" key="5">
    <source>
        <dbReference type="ARBA" id="ARBA00022448"/>
    </source>
</evidence>
<evidence type="ECO:0000256" key="8">
    <source>
        <dbReference type="ARBA" id="ARBA00022927"/>
    </source>
</evidence>
<feature type="compositionally biased region" description="Acidic residues" evidence="19">
    <location>
        <begin position="246"/>
        <end position="257"/>
    </location>
</feature>
<keyword evidence="8" id="KW-0653">Protein transport</keyword>
<dbReference type="AlphaFoldDB" id="A0AAN7WP82"/>
<dbReference type="InterPro" id="IPR010625">
    <property type="entry name" value="CHCH"/>
</dbReference>
<evidence type="ECO:0000256" key="17">
    <source>
        <dbReference type="ARBA" id="ARBA00023284"/>
    </source>
</evidence>
<keyword evidence="11" id="KW-1133">Transmembrane helix</keyword>
<feature type="compositionally biased region" description="Polar residues" evidence="19">
    <location>
        <begin position="50"/>
        <end position="59"/>
    </location>
</feature>
<keyword evidence="17" id="KW-0676">Redox-active center</keyword>
<evidence type="ECO:0000313" key="21">
    <source>
        <dbReference type="EMBL" id="KAK5780342.1"/>
    </source>
</evidence>
<evidence type="ECO:0000256" key="7">
    <source>
        <dbReference type="ARBA" id="ARBA00022792"/>
    </source>
</evidence>
<dbReference type="GO" id="GO:0005758">
    <property type="term" value="C:mitochondrial intermembrane space"/>
    <property type="evidence" value="ECO:0007669"/>
    <property type="project" value="TreeGrafter"/>
</dbReference>
<protein>
    <recommendedName>
        <fullName evidence="4">Mitochondrial intermembrane space import and assembly protein 40</fullName>
    </recommendedName>
    <alternativeName>
        <fullName evidence="18">Mitochondrial import inner membrane translocase TIM40</fullName>
    </alternativeName>
</protein>
<accession>A0AAN7WP82</accession>
<dbReference type="Gene3D" id="1.10.287.2900">
    <property type="match status" value="1"/>
</dbReference>
<feature type="region of interest" description="Disordered" evidence="19">
    <location>
        <begin position="229"/>
        <end position="257"/>
    </location>
</feature>
<dbReference type="Proteomes" id="UP001306508">
    <property type="component" value="Unassembled WGS sequence"/>
</dbReference>
<dbReference type="GO" id="GO:0045041">
    <property type="term" value="P:protein import into mitochondrial intermembrane space"/>
    <property type="evidence" value="ECO:0007669"/>
    <property type="project" value="InterPro"/>
</dbReference>
<sequence>MGTLGAKILALFVAGGALYFVSPRKHTSKKHNTQLNDPIETSDTVDDSTKVQQQQQPTEVITKPASTEHIEAYNDEGLKDLETVNGETFFETEEEVNQEGAYNPETGEINWDCPCLGGMAHGPCGEEFKEAFACFVYSEADPKGIDCVEKFQKMQDCFRKYPEHYTEQLKDEEEITEQLEKESEPNNSNSNNIDTKEFVEIETPETLTSFSDESLPDITMEETVVVEDVPQIDNADSDETTKEITETIEDIELTENS</sequence>
<name>A0AAN7WP82_9SACH</name>
<dbReference type="GO" id="GO:0005743">
    <property type="term" value="C:mitochondrial inner membrane"/>
    <property type="evidence" value="ECO:0007669"/>
    <property type="project" value="UniProtKB-SubCell"/>
</dbReference>
<evidence type="ECO:0000256" key="14">
    <source>
        <dbReference type="ARBA" id="ARBA00023128"/>
    </source>
</evidence>
<evidence type="ECO:0000256" key="9">
    <source>
        <dbReference type="ARBA" id="ARBA00022946"/>
    </source>
</evidence>
<feature type="region of interest" description="Disordered" evidence="19">
    <location>
        <begin position="25"/>
        <end position="60"/>
    </location>
</feature>
<dbReference type="FunFam" id="1.10.287.2900:FF:000002">
    <property type="entry name" value="Mitochondrial intermembrane space import and assembly protein"/>
    <property type="match status" value="1"/>
</dbReference>
<evidence type="ECO:0000256" key="16">
    <source>
        <dbReference type="ARBA" id="ARBA00023157"/>
    </source>
</evidence>
<keyword evidence="13" id="KW-0811">Translocation</keyword>
<dbReference type="Pfam" id="PF06747">
    <property type="entry name" value="CHCH"/>
    <property type="match status" value="1"/>
</dbReference>
<evidence type="ECO:0000256" key="12">
    <source>
        <dbReference type="ARBA" id="ARBA00023002"/>
    </source>
</evidence>
<comment type="subcellular location">
    <subcellularLocation>
        <location evidence="3">Mitochondrion inner membrane</location>
        <topology evidence="3">Single-pass type II membrane protein</topology>
        <orientation evidence="3">Intermembrane side</orientation>
    </subcellularLocation>
</comment>
<keyword evidence="15" id="KW-0472">Membrane</keyword>
<keyword evidence="10" id="KW-0735">Signal-anchor</keyword>
<keyword evidence="7" id="KW-0999">Mitochondrion inner membrane</keyword>
<evidence type="ECO:0000256" key="13">
    <source>
        <dbReference type="ARBA" id="ARBA00023010"/>
    </source>
</evidence>
<evidence type="ECO:0000256" key="19">
    <source>
        <dbReference type="SAM" id="MobiDB-lite"/>
    </source>
</evidence>
<evidence type="ECO:0000256" key="3">
    <source>
        <dbReference type="ARBA" id="ARBA00004164"/>
    </source>
</evidence>
<keyword evidence="9" id="KW-0809">Transit peptide</keyword>
<dbReference type="PANTHER" id="PTHR21622:SF0">
    <property type="entry name" value="COILED-COIL-HELIX-COILED-COIL-HELIX DOMAIN CONTAINING 4"/>
    <property type="match status" value="1"/>
</dbReference>
<evidence type="ECO:0000256" key="11">
    <source>
        <dbReference type="ARBA" id="ARBA00022989"/>
    </source>
</evidence>
<keyword evidence="16" id="KW-1015">Disulfide bond</keyword>
<evidence type="ECO:0000256" key="1">
    <source>
        <dbReference type="ARBA" id="ARBA00001947"/>
    </source>
</evidence>
<comment type="caution">
    <text evidence="21">The sequence shown here is derived from an EMBL/GenBank/DDBJ whole genome shotgun (WGS) entry which is preliminary data.</text>
</comment>
<keyword evidence="22" id="KW-1185">Reference proteome</keyword>
<evidence type="ECO:0000256" key="18">
    <source>
        <dbReference type="ARBA" id="ARBA00033150"/>
    </source>
</evidence>
<keyword evidence="5" id="KW-0813">Transport</keyword>
<keyword evidence="14" id="KW-0496">Mitochondrion</keyword>
<reference evidence="22" key="1">
    <citation type="submission" date="2023-07" db="EMBL/GenBank/DDBJ databases">
        <title>A draft genome of Kazachstania heterogenica Y-27499.</title>
        <authorList>
            <person name="Donic C."/>
            <person name="Kralova J.S."/>
            <person name="Fidel L."/>
            <person name="Ben-Dor S."/>
            <person name="Jung S."/>
        </authorList>
    </citation>
    <scope>NUCLEOTIDE SEQUENCE [LARGE SCALE GENOMIC DNA]</scope>
    <source>
        <strain evidence="22">Y27499</strain>
    </source>
</reference>
<keyword evidence="6" id="KW-0812">Transmembrane</keyword>
<evidence type="ECO:0000259" key="20">
    <source>
        <dbReference type="Pfam" id="PF06747"/>
    </source>
</evidence>
<evidence type="ECO:0000313" key="22">
    <source>
        <dbReference type="Proteomes" id="UP001306508"/>
    </source>
</evidence>
<feature type="compositionally biased region" description="Polar residues" evidence="19">
    <location>
        <begin position="33"/>
        <end position="42"/>
    </location>
</feature>
<dbReference type="PROSITE" id="PS51808">
    <property type="entry name" value="CHCH"/>
    <property type="match status" value="1"/>
</dbReference>
<dbReference type="PANTHER" id="PTHR21622">
    <property type="entry name" value="COILED-COIL-HELIX-COILED-COIL-HELIX DOMAIN CONTAINING 4"/>
    <property type="match status" value="1"/>
</dbReference>
<keyword evidence="12" id="KW-0560">Oxidoreductase</keyword>
<dbReference type="InterPro" id="IPR039289">
    <property type="entry name" value="CHCHD4"/>
</dbReference>
<proteinExistence type="predicted"/>
<comment type="cofactor">
    <cofactor evidence="1">
        <name>Zn(2+)</name>
        <dbReference type="ChEBI" id="CHEBI:29105"/>
    </cofactor>
</comment>
<evidence type="ECO:0000256" key="4">
    <source>
        <dbReference type="ARBA" id="ARBA00013714"/>
    </source>
</evidence>
<evidence type="ECO:0000256" key="15">
    <source>
        <dbReference type="ARBA" id="ARBA00023136"/>
    </source>
</evidence>
<comment type="cofactor">
    <cofactor evidence="2">
        <name>Cu(2+)</name>
        <dbReference type="ChEBI" id="CHEBI:29036"/>
    </cofactor>
</comment>